<evidence type="ECO:0000256" key="6">
    <source>
        <dbReference type="ARBA" id="ARBA00032976"/>
    </source>
</evidence>
<evidence type="ECO:0000256" key="5">
    <source>
        <dbReference type="ARBA" id="ARBA00022729"/>
    </source>
</evidence>
<evidence type="ECO:0000256" key="4">
    <source>
        <dbReference type="ARBA" id="ARBA00020071"/>
    </source>
</evidence>
<protein>
    <recommendedName>
        <fullName evidence="4">Chitooligosaccharide deacetylase</fullName>
    </recommendedName>
    <alternativeName>
        <fullName evidence="6">Nodulation protein B</fullName>
    </alternativeName>
</protein>
<dbReference type="PROSITE" id="PS51677">
    <property type="entry name" value="NODB"/>
    <property type="match status" value="1"/>
</dbReference>
<evidence type="ECO:0000313" key="8">
    <source>
        <dbReference type="EMBL" id="TFU01102.1"/>
    </source>
</evidence>
<comment type="caution">
    <text evidence="8">The sequence shown here is derived from an EMBL/GenBank/DDBJ whole genome shotgun (WGS) entry which is preliminary data.</text>
</comment>
<dbReference type="PANTHER" id="PTHR34216:SF3">
    <property type="entry name" value="POLY-BETA-1,6-N-ACETYL-D-GLUCOSAMINE N-DEACETYLASE"/>
    <property type="match status" value="1"/>
</dbReference>
<dbReference type="InterPro" id="IPR002509">
    <property type="entry name" value="NODB_dom"/>
</dbReference>
<reference evidence="8 9" key="1">
    <citation type="submission" date="2019-02" db="EMBL/GenBank/DDBJ databases">
        <title>Polymorphobacter sp. isolated from the lake at the Tibet of China.</title>
        <authorList>
            <person name="Li A."/>
        </authorList>
    </citation>
    <scope>NUCLEOTIDE SEQUENCE [LARGE SCALE GENOMIC DNA]</scope>
    <source>
        <strain evidence="8 9">DJ1R-1</strain>
    </source>
</reference>
<evidence type="ECO:0000256" key="1">
    <source>
        <dbReference type="ARBA" id="ARBA00003236"/>
    </source>
</evidence>
<gene>
    <name evidence="8" type="ORF">EUV02_12370</name>
</gene>
<evidence type="ECO:0000259" key="7">
    <source>
        <dbReference type="PROSITE" id="PS51677"/>
    </source>
</evidence>
<keyword evidence="9" id="KW-1185">Reference proteome</keyword>
<evidence type="ECO:0000313" key="9">
    <source>
        <dbReference type="Proteomes" id="UP000297737"/>
    </source>
</evidence>
<dbReference type="EMBL" id="SIHO01000003">
    <property type="protein sequence ID" value="TFU01102.1"/>
    <property type="molecule type" value="Genomic_DNA"/>
</dbReference>
<dbReference type="Pfam" id="PF01522">
    <property type="entry name" value="Polysacc_deac_1"/>
    <property type="match status" value="1"/>
</dbReference>
<dbReference type="CDD" id="cd10918">
    <property type="entry name" value="CE4_NodB_like_5s_6s"/>
    <property type="match status" value="1"/>
</dbReference>
<proteinExistence type="inferred from homology"/>
<name>A0A4Y9EK00_9SPHN</name>
<dbReference type="Proteomes" id="UP000297737">
    <property type="component" value="Unassembled WGS sequence"/>
</dbReference>
<dbReference type="GO" id="GO:0005975">
    <property type="term" value="P:carbohydrate metabolic process"/>
    <property type="evidence" value="ECO:0007669"/>
    <property type="project" value="InterPro"/>
</dbReference>
<dbReference type="GO" id="GO:0005576">
    <property type="term" value="C:extracellular region"/>
    <property type="evidence" value="ECO:0007669"/>
    <property type="project" value="UniProtKB-SubCell"/>
</dbReference>
<accession>A0A4Y9EK00</accession>
<comment type="similarity">
    <text evidence="3">Belongs to the polysaccharide deacetylase family.</text>
</comment>
<dbReference type="GO" id="GO:0016810">
    <property type="term" value="F:hydrolase activity, acting on carbon-nitrogen (but not peptide) bonds"/>
    <property type="evidence" value="ECO:0007669"/>
    <property type="project" value="InterPro"/>
</dbReference>
<dbReference type="RefSeq" id="WP_135246606.1">
    <property type="nucleotide sequence ID" value="NZ_SIHO01000003.1"/>
</dbReference>
<dbReference type="PANTHER" id="PTHR34216">
    <property type="match status" value="1"/>
</dbReference>
<evidence type="ECO:0000256" key="3">
    <source>
        <dbReference type="ARBA" id="ARBA00010973"/>
    </source>
</evidence>
<comment type="function">
    <text evidence="1">Is involved in generating a small heat-stable compound (Nod), an acylated oligomer of N-acetylglucosamine, that stimulates mitosis in various plant protoplasts.</text>
</comment>
<dbReference type="Gene3D" id="3.20.20.370">
    <property type="entry name" value="Glycoside hydrolase/deacetylase"/>
    <property type="match status" value="1"/>
</dbReference>
<dbReference type="SUPFAM" id="SSF88713">
    <property type="entry name" value="Glycoside hydrolase/deacetylase"/>
    <property type="match status" value="1"/>
</dbReference>
<dbReference type="InterPro" id="IPR051398">
    <property type="entry name" value="Polysacch_Deacetylase"/>
</dbReference>
<organism evidence="8 9">
    <name type="scientific">Glacieibacterium arshaanense</name>
    <dbReference type="NCBI Taxonomy" id="2511025"/>
    <lineage>
        <taxon>Bacteria</taxon>
        <taxon>Pseudomonadati</taxon>
        <taxon>Pseudomonadota</taxon>
        <taxon>Alphaproteobacteria</taxon>
        <taxon>Sphingomonadales</taxon>
        <taxon>Sphingosinicellaceae</taxon>
        <taxon>Glacieibacterium</taxon>
    </lineage>
</organism>
<dbReference type="InterPro" id="IPR011330">
    <property type="entry name" value="Glyco_hydro/deAcase_b/a-brl"/>
</dbReference>
<dbReference type="OrthoDB" id="9814639at2"/>
<dbReference type="AlphaFoldDB" id="A0A4Y9EK00"/>
<evidence type="ECO:0000256" key="2">
    <source>
        <dbReference type="ARBA" id="ARBA00004613"/>
    </source>
</evidence>
<feature type="domain" description="NodB homology" evidence="7">
    <location>
        <begin position="56"/>
        <end position="247"/>
    </location>
</feature>
<sequence>MSGLVLTYHSISANVGPTSIAPATFAMQMAELADAGYASQRLDDFGRWWDGAPAGKQVLITFDDAFADFAETAAPILKQHGFSALVFVPTARIGGSEDWEGADVPLRRLMAANDIAALAQAGFEFGGHSRTHANLTRIDTAACEREIADCAPELAAWTGAPVTSFAAPYGAVNAAVVATIARHYRFGFGTRLGRAQQRRDAHDLPRIEMHYFRDRRHWRGLLDGRNGYLRVRQGLRTLREKLGGGFG</sequence>
<comment type="subcellular location">
    <subcellularLocation>
        <location evidence="2">Secreted</location>
    </subcellularLocation>
</comment>
<keyword evidence="5" id="KW-0732">Signal</keyword>